<evidence type="ECO:0000313" key="1">
    <source>
        <dbReference type="EMBL" id="GAA5108177.1"/>
    </source>
</evidence>
<name>A0ABP9N8B9_9GAMM</name>
<proteinExistence type="predicted"/>
<gene>
    <name evidence="1" type="ORF">GCM10023211_10120</name>
</gene>
<evidence type="ECO:0000313" key="2">
    <source>
        <dbReference type="Proteomes" id="UP001500171"/>
    </source>
</evidence>
<dbReference type="Proteomes" id="UP001500171">
    <property type="component" value="Unassembled WGS sequence"/>
</dbReference>
<keyword evidence="2" id="KW-1185">Reference proteome</keyword>
<organism evidence="1 2">
    <name type="scientific">Orbus sasakiae</name>
    <dbReference type="NCBI Taxonomy" id="1078475"/>
    <lineage>
        <taxon>Bacteria</taxon>
        <taxon>Pseudomonadati</taxon>
        <taxon>Pseudomonadota</taxon>
        <taxon>Gammaproteobacteria</taxon>
        <taxon>Orbales</taxon>
        <taxon>Orbaceae</taxon>
        <taxon>Orbus</taxon>
    </lineage>
</organism>
<reference evidence="2" key="1">
    <citation type="journal article" date="2019" name="Int. J. Syst. Evol. Microbiol.">
        <title>The Global Catalogue of Microorganisms (GCM) 10K type strain sequencing project: providing services to taxonomists for standard genome sequencing and annotation.</title>
        <authorList>
            <consortium name="The Broad Institute Genomics Platform"/>
            <consortium name="The Broad Institute Genome Sequencing Center for Infectious Disease"/>
            <person name="Wu L."/>
            <person name="Ma J."/>
        </authorList>
    </citation>
    <scope>NUCLEOTIDE SEQUENCE [LARGE SCALE GENOMIC DNA]</scope>
    <source>
        <strain evidence="2">JCM 18050</strain>
    </source>
</reference>
<accession>A0ABP9N8B9</accession>
<comment type="caution">
    <text evidence="1">The sequence shown here is derived from an EMBL/GenBank/DDBJ whole genome shotgun (WGS) entry which is preliminary data.</text>
</comment>
<dbReference type="EMBL" id="BAABHY010000001">
    <property type="protein sequence ID" value="GAA5108177.1"/>
    <property type="molecule type" value="Genomic_DNA"/>
</dbReference>
<protein>
    <submittedName>
        <fullName evidence="1">Uncharacterized protein</fullName>
    </submittedName>
</protein>
<sequence>MVNKYAHLNAEHMIEYSSNVTFTAQAYNDTFKFRIANSN</sequence>